<dbReference type="EMBL" id="NPDY01000015">
    <property type="protein sequence ID" value="PJZ68879.1"/>
    <property type="molecule type" value="Genomic_DNA"/>
</dbReference>
<gene>
    <name evidence="1" type="ORF">CH360_14295</name>
    <name evidence="2" type="ORF">CH373_15835</name>
</gene>
<dbReference type="Proteomes" id="UP000231990">
    <property type="component" value="Unassembled WGS sequence"/>
</dbReference>
<accession>A0A2M9ZJI0</accession>
<dbReference type="AlphaFoldDB" id="A0A2M9ZJI0"/>
<name>A0A2M9ZJI0_9LEPT</name>
<dbReference type="Pfam" id="PF13646">
    <property type="entry name" value="HEAT_2"/>
    <property type="match status" value="1"/>
</dbReference>
<keyword evidence="3" id="KW-1185">Reference proteome</keyword>
<dbReference type="InterPro" id="IPR016024">
    <property type="entry name" value="ARM-type_fold"/>
</dbReference>
<sequence>MKSKSRLDLLPEVSKLLKGADFEEESALSVLNLFSELEDLDSIAPNWVSDLEFSFRNTKSTELKRRSLELAEKKKEKRFVYSVISALTDPDFETRQSAFRCVQVFRDDRAMPNVLDLANSTNPVFREYFLEAAIWIKDERVQNLISKFASDDSPGI</sequence>
<organism evidence="2 4">
    <name type="scientific">Leptospira perolatii</name>
    <dbReference type="NCBI Taxonomy" id="2023191"/>
    <lineage>
        <taxon>Bacteria</taxon>
        <taxon>Pseudomonadati</taxon>
        <taxon>Spirochaetota</taxon>
        <taxon>Spirochaetia</taxon>
        <taxon>Leptospirales</taxon>
        <taxon>Leptospiraceae</taxon>
        <taxon>Leptospira</taxon>
    </lineage>
</organism>
<dbReference type="EMBL" id="NPDZ01000012">
    <property type="protein sequence ID" value="PJZ72210.1"/>
    <property type="molecule type" value="Genomic_DNA"/>
</dbReference>
<dbReference type="InterPro" id="IPR011989">
    <property type="entry name" value="ARM-like"/>
</dbReference>
<dbReference type="SUPFAM" id="SSF48371">
    <property type="entry name" value="ARM repeat"/>
    <property type="match status" value="1"/>
</dbReference>
<dbReference type="Gene3D" id="1.25.10.10">
    <property type="entry name" value="Leucine-rich Repeat Variant"/>
    <property type="match status" value="1"/>
</dbReference>
<evidence type="ECO:0000313" key="2">
    <source>
        <dbReference type="EMBL" id="PJZ72210.1"/>
    </source>
</evidence>
<evidence type="ECO:0000313" key="1">
    <source>
        <dbReference type="EMBL" id="PJZ68879.1"/>
    </source>
</evidence>
<evidence type="ECO:0000313" key="3">
    <source>
        <dbReference type="Proteomes" id="UP000231962"/>
    </source>
</evidence>
<evidence type="ECO:0008006" key="5">
    <source>
        <dbReference type="Google" id="ProtNLM"/>
    </source>
</evidence>
<comment type="caution">
    <text evidence="2">The sequence shown here is derived from an EMBL/GenBank/DDBJ whole genome shotgun (WGS) entry which is preliminary data.</text>
</comment>
<protein>
    <recommendedName>
        <fullName evidence="5">HEAT repeat domain-containing protein</fullName>
    </recommendedName>
</protein>
<proteinExistence type="predicted"/>
<reference evidence="3 4" key="1">
    <citation type="submission" date="2017-07" db="EMBL/GenBank/DDBJ databases">
        <title>Leptospira spp. isolated from tropical soils.</title>
        <authorList>
            <person name="Thibeaux R."/>
            <person name="Iraola G."/>
            <person name="Ferres I."/>
            <person name="Bierque E."/>
            <person name="Girault D."/>
            <person name="Soupe-Gilbert M.-E."/>
            <person name="Picardeau M."/>
            <person name="Goarant C."/>
        </authorList>
    </citation>
    <scope>NUCLEOTIDE SEQUENCE [LARGE SCALE GENOMIC DNA]</scope>
    <source>
        <strain evidence="2 4">FH1-B-B1</strain>
        <strain evidence="1 3">FH1-B-C1</strain>
    </source>
</reference>
<dbReference type="Proteomes" id="UP000231962">
    <property type="component" value="Unassembled WGS sequence"/>
</dbReference>
<evidence type="ECO:0000313" key="4">
    <source>
        <dbReference type="Proteomes" id="UP000231990"/>
    </source>
</evidence>